<evidence type="ECO:0000256" key="3">
    <source>
        <dbReference type="ARBA" id="ARBA00022723"/>
    </source>
</evidence>
<dbReference type="Gene3D" id="2.102.10.10">
    <property type="entry name" value="Rieske [2Fe-2S] iron-sulphur domain"/>
    <property type="match status" value="1"/>
</dbReference>
<dbReference type="InterPro" id="IPR015879">
    <property type="entry name" value="Ring_hydroxy_dOase_asu_C_dom"/>
</dbReference>
<dbReference type="PANTHER" id="PTHR43756">
    <property type="entry name" value="CHOLINE MONOOXYGENASE, CHLOROPLASTIC"/>
    <property type="match status" value="1"/>
</dbReference>
<comment type="cofactor">
    <cofactor evidence="1">
        <name>Fe cation</name>
        <dbReference type="ChEBI" id="CHEBI:24875"/>
    </cofactor>
</comment>
<reference evidence="8 9" key="1">
    <citation type="submission" date="2023-11" db="EMBL/GenBank/DDBJ databases">
        <title>Arctic aerobic anoxygenic photoheterotroph Sediminicoccus rosea KRV36 adapts its photosynthesis to long days of polar summer.</title>
        <authorList>
            <person name="Tomasch J."/>
            <person name="Kopejtka K."/>
            <person name="Bily T."/>
            <person name="Gardiner A.T."/>
            <person name="Gardian Z."/>
            <person name="Shivaramu S."/>
            <person name="Koblizek M."/>
            <person name="Engelhardt F."/>
            <person name="Kaftan D."/>
        </authorList>
    </citation>
    <scope>NUCLEOTIDE SEQUENCE [LARGE SCALE GENOMIC DNA]</scope>
    <source>
        <strain evidence="8 9">R-30</strain>
    </source>
</reference>
<dbReference type="EMBL" id="CP137852">
    <property type="protein sequence ID" value="WPB85470.1"/>
    <property type="molecule type" value="Genomic_DNA"/>
</dbReference>
<evidence type="ECO:0000313" key="9">
    <source>
        <dbReference type="Proteomes" id="UP001305521"/>
    </source>
</evidence>
<dbReference type="InterPro" id="IPR001663">
    <property type="entry name" value="Rng_hydr_dOase-A"/>
</dbReference>
<feature type="domain" description="Rieske" evidence="7">
    <location>
        <begin position="28"/>
        <end position="109"/>
    </location>
</feature>
<dbReference type="InterPro" id="IPR017941">
    <property type="entry name" value="Rieske_2Fe-2S"/>
</dbReference>
<dbReference type="Pfam" id="PF00848">
    <property type="entry name" value="Ring_hydroxyl_A"/>
    <property type="match status" value="1"/>
</dbReference>
<protein>
    <submittedName>
        <fullName evidence="8">Rieske 2Fe-2S domain-containing protein</fullName>
    </submittedName>
</protein>
<sequence length="380" mass="42977">MAGHDLNLAALHDPQAFAEEQARLGRVWTLLGFTTDLPRQNDWFRAVLGGRSVFIQRFAEGLRGFENRCAHRSFPLRTTERGNGPVLCGFHHWRYDSEGRAAGIPNCQDAFGTTPRELDRRLAPLDVACCGQLIFARFPGATETLEEFLGPLFEVLALLCADLGQQRRATLSARMNWRISQWISIDDYHLAAVHPKSLPTGRRYLRRTELGYHRIGRHSAYFHRQDAGDVADWLDELRGKRPVRTGYRVVHLFPNAAITYLPRLFVLPRVALPFPYLLIQRHVPVAADRTHLEATTAAVAGLPRHASWLMRLIAPFEWARLPFVQRRMLRVLREDQAVCEAMQTGAAQIAPDPLYGAAEARIAWFDEAYAAAMRPEASPG</sequence>
<keyword evidence="2" id="KW-0001">2Fe-2S</keyword>
<dbReference type="Proteomes" id="UP001305521">
    <property type="component" value="Chromosome"/>
</dbReference>
<dbReference type="SUPFAM" id="SSF50022">
    <property type="entry name" value="ISP domain"/>
    <property type="match status" value="1"/>
</dbReference>
<dbReference type="CDD" id="cd00680">
    <property type="entry name" value="RHO_alpha_C"/>
    <property type="match status" value="1"/>
</dbReference>
<keyword evidence="6" id="KW-0411">Iron-sulfur</keyword>
<evidence type="ECO:0000256" key="4">
    <source>
        <dbReference type="ARBA" id="ARBA00023002"/>
    </source>
</evidence>
<name>A0ABZ0PIC6_9PROT</name>
<dbReference type="PROSITE" id="PS51296">
    <property type="entry name" value="RIESKE"/>
    <property type="match status" value="1"/>
</dbReference>
<gene>
    <name evidence="8" type="ORF">R9Z33_01025</name>
</gene>
<evidence type="ECO:0000259" key="7">
    <source>
        <dbReference type="PROSITE" id="PS51296"/>
    </source>
</evidence>
<dbReference type="PANTHER" id="PTHR43756:SF5">
    <property type="entry name" value="CHOLINE MONOOXYGENASE, CHLOROPLASTIC"/>
    <property type="match status" value="1"/>
</dbReference>
<dbReference type="InterPro" id="IPR036922">
    <property type="entry name" value="Rieske_2Fe-2S_sf"/>
</dbReference>
<dbReference type="RefSeq" id="WP_318649440.1">
    <property type="nucleotide sequence ID" value="NZ_CP137852.1"/>
</dbReference>
<keyword evidence="3" id="KW-0479">Metal-binding</keyword>
<evidence type="ECO:0000256" key="1">
    <source>
        <dbReference type="ARBA" id="ARBA00001962"/>
    </source>
</evidence>
<keyword evidence="5" id="KW-0408">Iron</keyword>
<evidence type="ECO:0000256" key="5">
    <source>
        <dbReference type="ARBA" id="ARBA00023004"/>
    </source>
</evidence>
<dbReference type="SUPFAM" id="SSF55961">
    <property type="entry name" value="Bet v1-like"/>
    <property type="match status" value="1"/>
</dbReference>
<evidence type="ECO:0000313" key="8">
    <source>
        <dbReference type="EMBL" id="WPB85470.1"/>
    </source>
</evidence>
<dbReference type="Pfam" id="PF00355">
    <property type="entry name" value="Rieske"/>
    <property type="match status" value="1"/>
</dbReference>
<evidence type="ECO:0000256" key="2">
    <source>
        <dbReference type="ARBA" id="ARBA00022714"/>
    </source>
</evidence>
<organism evidence="8 9">
    <name type="scientific">Sediminicoccus rosea</name>
    <dbReference type="NCBI Taxonomy" id="1225128"/>
    <lineage>
        <taxon>Bacteria</taxon>
        <taxon>Pseudomonadati</taxon>
        <taxon>Pseudomonadota</taxon>
        <taxon>Alphaproteobacteria</taxon>
        <taxon>Acetobacterales</taxon>
        <taxon>Roseomonadaceae</taxon>
        <taxon>Sediminicoccus</taxon>
    </lineage>
</organism>
<dbReference type="Gene3D" id="3.90.380.10">
    <property type="entry name" value="Naphthalene 1,2-dioxygenase Alpha Subunit, Chain A, domain 1"/>
    <property type="match status" value="1"/>
</dbReference>
<keyword evidence="9" id="KW-1185">Reference proteome</keyword>
<accession>A0ABZ0PIC6</accession>
<evidence type="ECO:0000256" key="6">
    <source>
        <dbReference type="ARBA" id="ARBA00023014"/>
    </source>
</evidence>
<proteinExistence type="predicted"/>
<keyword evidence="4" id="KW-0560">Oxidoreductase</keyword>